<dbReference type="Pfam" id="PF00248">
    <property type="entry name" value="Aldo_ket_red"/>
    <property type="match status" value="1"/>
</dbReference>
<keyword evidence="7" id="KW-0472">Membrane</keyword>
<proteinExistence type="inferred from homology"/>
<dbReference type="PANTHER" id="PTHR43827:SF3">
    <property type="entry name" value="NADP-DEPENDENT OXIDOREDUCTASE DOMAIN-CONTAINING PROTEIN"/>
    <property type="match status" value="1"/>
</dbReference>
<dbReference type="PRINTS" id="PR00069">
    <property type="entry name" value="ALDKETRDTASE"/>
</dbReference>
<reference evidence="9 10" key="1">
    <citation type="submission" date="2016-10" db="EMBL/GenBank/DDBJ databases">
        <authorList>
            <person name="de Groot N.N."/>
        </authorList>
    </citation>
    <scope>NUCLEOTIDE SEQUENCE [LARGE SCALE GENOMIC DNA]</scope>
    <source>
        <strain evidence="9 10">S3b</strain>
    </source>
</reference>
<evidence type="ECO:0000313" key="9">
    <source>
        <dbReference type="EMBL" id="SDW47697.1"/>
    </source>
</evidence>
<keyword evidence="2" id="KW-0521">NADP</keyword>
<gene>
    <name evidence="9" type="ORF">SAMN04487759_11629</name>
</gene>
<comment type="similarity">
    <text evidence="1">Belongs to the aldo/keto reductase family.</text>
</comment>
<protein>
    <submittedName>
        <fullName evidence="9">Aldo/keto reductase</fullName>
    </submittedName>
</protein>
<keyword evidence="7" id="KW-1133">Transmembrane helix</keyword>
<dbReference type="EMBL" id="FNNF01000016">
    <property type="protein sequence ID" value="SDW47697.1"/>
    <property type="molecule type" value="Genomic_DNA"/>
</dbReference>
<dbReference type="RefSeq" id="WP_202969258.1">
    <property type="nucleotide sequence ID" value="NZ_FNNF01000016.1"/>
</dbReference>
<feature type="site" description="Lowers pKa of active site Tyr" evidence="6">
    <location>
        <position position="127"/>
    </location>
</feature>
<dbReference type="InterPro" id="IPR023210">
    <property type="entry name" value="NADP_OxRdtase_dom"/>
</dbReference>
<evidence type="ECO:0000256" key="2">
    <source>
        <dbReference type="ARBA" id="ARBA00022857"/>
    </source>
</evidence>
<dbReference type="InterPro" id="IPR036812">
    <property type="entry name" value="NAD(P)_OxRdtase_dom_sf"/>
</dbReference>
<evidence type="ECO:0000256" key="1">
    <source>
        <dbReference type="ARBA" id="ARBA00007905"/>
    </source>
</evidence>
<dbReference type="InterPro" id="IPR018170">
    <property type="entry name" value="Aldo/ket_reductase_CS"/>
</dbReference>
<dbReference type="AlphaFoldDB" id="A0A1H2TV79"/>
<name>A0A1H2TV79_9FIRM</name>
<feature type="domain" description="NADP-dependent oxidoreductase" evidence="8">
    <location>
        <begin position="65"/>
        <end position="310"/>
    </location>
</feature>
<dbReference type="FunFam" id="3.20.20.100:FF:000002">
    <property type="entry name" value="2,5-diketo-D-gluconic acid reductase A"/>
    <property type="match status" value="1"/>
</dbReference>
<sequence length="318" mass="36777">MNKKLTITTLLILIIIILGTIFIPKWKGKNIDMNEIKENIKNKDTSFDFSNKYVILNNGIKMPIIGLGTWTFTNEEAEEAVYIAIKNGYRLIDTAQYYGDEVGVGKGVRKAIDEGIVKREDIFVTSKIYASTNHSKAIEKSLSNLDLDYIDLLLIHQPGFDDKGLYQTMEKYYKKGKLKAIGISNYYTKEAIDEVLSYAEIVPAVIQNENHIYYQNNELQEYVKQYGIIIESWYPFGGRGHTDENFNNETIVKIAKKYNKTSAQIILRWQLQAGYIAIPGSKNPDHIKENISIFDFELSDEDMKEIYNINENRRYENW</sequence>
<dbReference type="Proteomes" id="UP000182429">
    <property type="component" value="Unassembled WGS sequence"/>
</dbReference>
<dbReference type="Gene3D" id="3.20.20.100">
    <property type="entry name" value="NADP-dependent oxidoreductase domain"/>
    <property type="match status" value="1"/>
</dbReference>
<dbReference type="SUPFAM" id="SSF51430">
    <property type="entry name" value="NAD(P)-linked oxidoreductase"/>
    <property type="match status" value="1"/>
</dbReference>
<accession>A0A1H2TV79</accession>
<keyword evidence="7" id="KW-0812">Transmembrane</keyword>
<dbReference type="InterPro" id="IPR020471">
    <property type="entry name" value="AKR"/>
</dbReference>
<evidence type="ECO:0000259" key="8">
    <source>
        <dbReference type="Pfam" id="PF00248"/>
    </source>
</evidence>
<evidence type="ECO:0000256" key="5">
    <source>
        <dbReference type="PIRSR" id="PIRSR000097-2"/>
    </source>
</evidence>
<organism evidence="9 10">
    <name type="scientific">Kandleria vitulina</name>
    <dbReference type="NCBI Taxonomy" id="1630"/>
    <lineage>
        <taxon>Bacteria</taxon>
        <taxon>Bacillati</taxon>
        <taxon>Bacillota</taxon>
        <taxon>Erysipelotrichia</taxon>
        <taxon>Erysipelotrichales</taxon>
        <taxon>Coprobacillaceae</taxon>
        <taxon>Kandleria</taxon>
    </lineage>
</organism>
<dbReference type="PIRSF" id="PIRSF000097">
    <property type="entry name" value="AKR"/>
    <property type="match status" value="1"/>
</dbReference>
<feature type="binding site" evidence="5">
    <location>
        <position position="156"/>
    </location>
    <ligand>
        <name>substrate</name>
    </ligand>
</feature>
<feature type="active site" description="Proton donor" evidence="4">
    <location>
        <position position="98"/>
    </location>
</feature>
<dbReference type="PROSITE" id="PS00798">
    <property type="entry name" value="ALDOKETO_REDUCTASE_1"/>
    <property type="match status" value="1"/>
</dbReference>
<evidence type="ECO:0000313" key="10">
    <source>
        <dbReference type="Proteomes" id="UP000182429"/>
    </source>
</evidence>
<evidence type="ECO:0000256" key="6">
    <source>
        <dbReference type="PIRSR" id="PIRSR000097-3"/>
    </source>
</evidence>
<keyword evidence="3" id="KW-0560">Oxidoreductase</keyword>
<evidence type="ECO:0000256" key="7">
    <source>
        <dbReference type="SAM" id="Phobius"/>
    </source>
</evidence>
<evidence type="ECO:0000256" key="4">
    <source>
        <dbReference type="PIRSR" id="PIRSR000097-1"/>
    </source>
</evidence>
<feature type="transmembrane region" description="Helical" evidence="7">
    <location>
        <begin position="6"/>
        <end position="23"/>
    </location>
</feature>
<evidence type="ECO:0000256" key="3">
    <source>
        <dbReference type="ARBA" id="ARBA00023002"/>
    </source>
</evidence>
<dbReference type="PANTHER" id="PTHR43827">
    <property type="entry name" value="2,5-DIKETO-D-GLUCONIC ACID REDUCTASE"/>
    <property type="match status" value="1"/>
</dbReference>
<dbReference type="GO" id="GO:0016616">
    <property type="term" value="F:oxidoreductase activity, acting on the CH-OH group of donors, NAD or NADP as acceptor"/>
    <property type="evidence" value="ECO:0007669"/>
    <property type="project" value="UniProtKB-ARBA"/>
</dbReference>